<dbReference type="Proteomes" id="UP001353858">
    <property type="component" value="Unassembled WGS sequence"/>
</dbReference>
<accession>A0AAN7PSP0</accession>
<keyword evidence="3" id="KW-1185">Reference proteome</keyword>
<proteinExistence type="predicted"/>
<evidence type="ECO:0000313" key="3">
    <source>
        <dbReference type="Proteomes" id="UP001353858"/>
    </source>
</evidence>
<sequence length="125" mass="13569">MLDSESGISLIKTQFVPEEFREPPVHDDTFTGINQSVVNTIVLSLQNLSQNEVRFLIRKTEVERVLGRPGGASLKGGGDVISSDGLEQFPIADLDRDPLWDKCDVVGGEDGDNGELDDEGEGDPL</sequence>
<comment type="caution">
    <text evidence="2">The sequence shown here is derived from an EMBL/GenBank/DDBJ whole genome shotgun (WGS) entry which is preliminary data.</text>
</comment>
<protein>
    <submittedName>
        <fullName evidence="2">Uncharacterized protein</fullName>
    </submittedName>
</protein>
<dbReference type="AlphaFoldDB" id="A0AAN7PSP0"/>
<name>A0AAN7PSP0_9COLE</name>
<feature type="compositionally biased region" description="Acidic residues" evidence="1">
    <location>
        <begin position="107"/>
        <end position="125"/>
    </location>
</feature>
<feature type="region of interest" description="Disordered" evidence="1">
    <location>
        <begin position="105"/>
        <end position="125"/>
    </location>
</feature>
<gene>
    <name evidence="2" type="ORF">RN001_012246</name>
</gene>
<organism evidence="2 3">
    <name type="scientific">Aquatica leii</name>
    <dbReference type="NCBI Taxonomy" id="1421715"/>
    <lineage>
        <taxon>Eukaryota</taxon>
        <taxon>Metazoa</taxon>
        <taxon>Ecdysozoa</taxon>
        <taxon>Arthropoda</taxon>
        <taxon>Hexapoda</taxon>
        <taxon>Insecta</taxon>
        <taxon>Pterygota</taxon>
        <taxon>Neoptera</taxon>
        <taxon>Endopterygota</taxon>
        <taxon>Coleoptera</taxon>
        <taxon>Polyphaga</taxon>
        <taxon>Elateriformia</taxon>
        <taxon>Elateroidea</taxon>
        <taxon>Lampyridae</taxon>
        <taxon>Luciolinae</taxon>
        <taxon>Aquatica</taxon>
    </lineage>
</organism>
<evidence type="ECO:0000256" key="1">
    <source>
        <dbReference type="SAM" id="MobiDB-lite"/>
    </source>
</evidence>
<evidence type="ECO:0000313" key="2">
    <source>
        <dbReference type="EMBL" id="KAK4875824.1"/>
    </source>
</evidence>
<reference evidence="3" key="1">
    <citation type="submission" date="2023-01" db="EMBL/GenBank/DDBJ databases">
        <title>Key to firefly adult light organ development and bioluminescence: homeobox transcription factors regulate luciferase expression and transportation to peroxisome.</title>
        <authorList>
            <person name="Fu X."/>
        </authorList>
    </citation>
    <scope>NUCLEOTIDE SEQUENCE [LARGE SCALE GENOMIC DNA]</scope>
</reference>
<dbReference type="EMBL" id="JARPUR010000005">
    <property type="protein sequence ID" value="KAK4875824.1"/>
    <property type="molecule type" value="Genomic_DNA"/>
</dbReference>